<evidence type="ECO:0000256" key="2">
    <source>
        <dbReference type="ARBA" id="ARBA00010617"/>
    </source>
</evidence>
<dbReference type="GO" id="GO:0020037">
    <property type="term" value="F:heme binding"/>
    <property type="evidence" value="ECO:0007669"/>
    <property type="project" value="InterPro"/>
</dbReference>
<proteinExistence type="inferred from homology"/>
<keyword evidence="5 7" id="KW-0408">Iron</keyword>
<dbReference type="InterPro" id="IPR036396">
    <property type="entry name" value="Cyt_P450_sf"/>
</dbReference>
<keyword evidence="7" id="KW-0349">Heme</keyword>
<dbReference type="EMBL" id="ML737141">
    <property type="protein sequence ID" value="KAE8341359.1"/>
    <property type="molecule type" value="Genomic_DNA"/>
</dbReference>
<keyword evidence="4 7" id="KW-0560">Oxidoreductase</keyword>
<evidence type="ECO:0000256" key="7">
    <source>
        <dbReference type="RuleBase" id="RU000461"/>
    </source>
</evidence>
<keyword evidence="6 7" id="KW-0503">Monooxygenase</keyword>
<dbReference type="GO" id="GO:0004497">
    <property type="term" value="F:monooxygenase activity"/>
    <property type="evidence" value="ECO:0007669"/>
    <property type="project" value="UniProtKB-KW"/>
</dbReference>
<protein>
    <submittedName>
        <fullName evidence="8">Cytochrome P450</fullName>
    </submittedName>
</protein>
<dbReference type="Gene3D" id="1.10.630.10">
    <property type="entry name" value="Cytochrome P450"/>
    <property type="match status" value="1"/>
</dbReference>
<dbReference type="PROSITE" id="PS00086">
    <property type="entry name" value="CYTOCHROME_P450"/>
    <property type="match status" value="1"/>
</dbReference>
<dbReference type="PANTHER" id="PTHR24287">
    <property type="entry name" value="P450, PUTATIVE (EUROFUNG)-RELATED"/>
    <property type="match status" value="1"/>
</dbReference>
<sequence>MVDGLISVRLAGRDATGSLLGNLFFMLAKNPVIWTKLRAEVDVLQNRPPTYELRGMRYVQCCVNECMDSHPFGLALTNIKPPALRLHPVVPTNKSKAMRDTVLPLGGGKDGLSPVFVPTGTLVGYHIYAMNRRTDFYGPDAEEFRPERCEDGKLQPRWKYSPFNGGPRICLGQRYVLIEASCVLVWMAQEFRGLESRDLGSWEEGLVLTVCPRNGTKVGLIH</sequence>
<name>A0A5N6YA98_9EURO</name>
<evidence type="ECO:0000256" key="4">
    <source>
        <dbReference type="ARBA" id="ARBA00023002"/>
    </source>
</evidence>
<dbReference type="GO" id="GO:0005506">
    <property type="term" value="F:iron ion binding"/>
    <property type="evidence" value="ECO:0007669"/>
    <property type="project" value="InterPro"/>
</dbReference>
<evidence type="ECO:0000256" key="5">
    <source>
        <dbReference type="ARBA" id="ARBA00023004"/>
    </source>
</evidence>
<dbReference type="OrthoDB" id="1470350at2759"/>
<dbReference type="GO" id="GO:0016705">
    <property type="term" value="F:oxidoreductase activity, acting on paired donors, with incorporation or reduction of molecular oxygen"/>
    <property type="evidence" value="ECO:0007669"/>
    <property type="project" value="InterPro"/>
</dbReference>
<comment type="cofactor">
    <cofactor evidence="1">
        <name>heme</name>
        <dbReference type="ChEBI" id="CHEBI:30413"/>
    </cofactor>
</comment>
<dbReference type="InterPro" id="IPR047146">
    <property type="entry name" value="Cyt_P450_E_CYP52_fungi"/>
</dbReference>
<dbReference type="InterPro" id="IPR017972">
    <property type="entry name" value="Cyt_P450_CS"/>
</dbReference>
<dbReference type="Proteomes" id="UP000325558">
    <property type="component" value="Unassembled WGS sequence"/>
</dbReference>
<dbReference type="SUPFAM" id="SSF48264">
    <property type="entry name" value="Cytochrome P450"/>
    <property type="match status" value="1"/>
</dbReference>
<comment type="similarity">
    <text evidence="2 7">Belongs to the cytochrome P450 family.</text>
</comment>
<evidence type="ECO:0000256" key="3">
    <source>
        <dbReference type="ARBA" id="ARBA00022723"/>
    </source>
</evidence>
<dbReference type="Pfam" id="PF00067">
    <property type="entry name" value="p450"/>
    <property type="match status" value="1"/>
</dbReference>
<keyword evidence="3 7" id="KW-0479">Metal-binding</keyword>
<accession>A0A5N6YA98</accession>
<gene>
    <name evidence="8" type="ORF">BDV24DRAFT_163493</name>
</gene>
<dbReference type="InterPro" id="IPR001128">
    <property type="entry name" value="Cyt_P450"/>
</dbReference>
<evidence type="ECO:0000256" key="6">
    <source>
        <dbReference type="ARBA" id="ARBA00023033"/>
    </source>
</evidence>
<dbReference type="PANTHER" id="PTHR24287:SF17">
    <property type="entry name" value="P450, PUTATIVE (EUROFUNG)-RELATED"/>
    <property type="match status" value="1"/>
</dbReference>
<organism evidence="8">
    <name type="scientific">Aspergillus arachidicola</name>
    <dbReference type="NCBI Taxonomy" id="656916"/>
    <lineage>
        <taxon>Eukaryota</taxon>
        <taxon>Fungi</taxon>
        <taxon>Dikarya</taxon>
        <taxon>Ascomycota</taxon>
        <taxon>Pezizomycotina</taxon>
        <taxon>Eurotiomycetes</taxon>
        <taxon>Eurotiomycetidae</taxon>
        <taxon>Eurotiales</taxon>
        <taxon>Aspergillaceae</taxon>
        <taxon>Aspergillus</taxon>
        <taxon>Aspergillus subgen. Circumdati</taxon>
    </lineage>
</organism>
<dbReference type="AlphaFoldDB" id="A0A5N6YA98"/>
<evidence type="ECO:0000256" key="1">
    <source>
        <dbReference type="ARBA" id="ARBA00001971"/>
    </source>
</evidence>
<reference evidence="8" key="1">
    <citation type="submission" date="2019-04" db="EMBL/GenBank/DDBJ databases">
        <title>Friends and foes A comparative genomics study of 23 Aspergillus species from section Flavi.</title>
        <authorList>
            <consortium name="DOE Joint Genome Institute"/>
            <person name="Kjaerbolling I."/>
            <person name="Vesth T."/>
            <person name="Frisvad J.C."/>
            <person name="Nybo J.L."/>
            <person name="Theobald S."/>
            <person name="Kildgaard S."/>
            <person name="Isbrandt T."/>
            <person name="Kuo A."/>
            <person name="Sato A."/>
            <person name="Lyhne E.K."/>
            <person name="Kogle M.E."/>
            <person name="Wiebenga A."/>
            <person name="Kun R.S."/>
            <person name="Lubbers R.J."/>
            <person name="Makela M.R."/>
            <person name="Barry K."/>
            <person name="Chovatia M."/>
            <person name="Clum A."/>
            <person name="Daum C."/>
            <person name="Haridas S."/>
            <person name="He G."/>
            <person name="LaButti K."/>
            <person name="Lipzen A."/>
            <person name="Mondo S."/>
            <person name="Riley R."/>
            <person name="Salamov A."/>
            <person name="Simmons B.A."/>
            <person name="Magnuson J.K."/>
            <person name="Henrissat B."/>
            <person name="Mortensen U.H."/>
            <person name="Larsen T.O."/>
            <person name="Devries R.P."/>
            <person name="Grigoriev I.V."/>
            <person name="Machida M."/>
            <person name="Baker S.E."/>
            <person name="Andersen M.R."/>
        </authorList>
    </citation>
    <scope>NUCLEOTIDE SEQUENCE</scope>
    <source>
        <strain evidence="8">CBS 117612</strain>
    </source>
</reference>
<evidence type="ECO:0000313" key="8">
    <source>
        <dbReference type="EMBL" id="KAE8341359.1"/>
    </source>
</evidence>